<dbReference type="Pfam" id="PF04597">
    <property type="entry name" value="Ribophorin_I"/>
    <property type="match status" value="1"/>
</dbReference>
<dbReference type="GO" id="GO:0016740">
    <property type="term" value="F:transferase activity"/>
    <property type="evidence" value="ECO:0007669"/>
    <property type="project" value="UniProtKB-KW"/>
</dbReference>
<protein>
    <recommendedName>
        <fullName evidence="5 11">Dolichyl-diphosphooligosaccharide--protein glycosyltransferase subunit 1</fullName>
    </recommendedName>
</protein>
<comment type="function">
    <text evidence="1 11">Subunit of the oligosaccharyl transferase (OST) complex that catalyzes the initial transfer of a defined glycan (Glc(3)Man(9)GlcNAc(2) in eukaryotes) from the lipid carrier dolichol-pyrophosphate to an asparagine residue within an Asn-X-Ser/Thr consensus motif in nascent polypeptide chains, the first step in protein N-glycosylation. N-glycosylation occurs cotranslationally and the complex associates with the Sec61 complex at the channel-forming translocon complex that mediates protein translocation across the endoplasmic reticulum (ER). All subunits are required for a maximal enzyme activity.</text>
</comment>
<keyword evidence="7 11" id="KW-0732">Signal</keyword>
<dbReference type="InterPro" id="IPR007676">
    <property type="entry name" value="Ribophorin_I"/>
</dbReference>
<evidence type="ECO:0000256" key="6">
    <source>
        <dbReference type="ARBA" id="ARBA00022692"/>
    </source>
</evidence>
<comment type="subcellular location">
    <subcellularLocation>
        <location evidence="2 11">Endoplasmic reticulum membrane</location>
        <topology evidence="2 11">Single-pass type I membrane protein</topology>
    </subcellularLocation>
</comment>
<feature type="signal peptide" evidence="11">
    <location>
        <begin position="1"/>
        <end position="18"/>
    </location>
</feature>
<comment type="pathway">
    <text evidence="3 11">Protein modification; protein glycosylation.</text>
</comment>
<sequence length="478" mass="55079">MLIFAILFLIASTHYISCEYVINPDIVIKNVDRNIDMSSQIVKIQYKYTVTNMGDNIIKSLALSTDAEFKKHMAYISAQSGEMLKTPLSISEIKTIKKSAPTGGSAAIGGKILWKVELKEYLVKGKLVNIDIEIFLTKHLNPFPTSIGQKDKQFVLYHGNAYVYSPYLIQNQKTFIHLGTINIENFTPINPTSQVEQTITYGPYENIAPYSKANITIHYENNAPFLVVTKLVRQVEVSHWGNIAVEESISLKHEGAKLKGPFSRYDYQRDSAHGIKSFKTILPAAASDAYYRDEIGNISTSNIRDVADFIELDLRPRFPLFGGWRTQYILGYNVPSYEYLFHSSKHFVLRMRFIDHIFDNMVIDEAFVKIILPENVYNIRVHVPYNVLRHSNTYHKTYLDTVGRPVLMLSKKNLIENHIQDLELEYMFIQTFMLKEPLLTVFVFYLFFILVIVYIRIDFSITKPAPPLHPRYKNMVAE</sequence>
<keyword evidence="10 11" id="KW-0472">Membrane</keyword>
<reference evidence="12" key="1">
    <citation type="submission" date="2021-05" db="EMBL/GenBank/DDBJ databases">
        <authorList>
            <person name="Alioto T."/>
            <person name="Alioto T."/>
            <person name="Gomez Garrido J."/>
        </authorList>
    </citation>
    <scope>NUCLEOTIDE SEQUENCE</scope>
</reference>
<feature type="chain" id="PRO_5033970004" description="Dolichyl-diphosphooligosaccharide--protein glycosyltransferase subunit 1" evidence="11">
    <location>
        <begin position="19"/>
        <end position="478"/>
    </location>
</feature>
<evidence type="ECO:0000256" key="10">
    <source>
        <dbReference type="ARBA" id="ARBA00023136"/>
    </source>
</evidence>
<proteinExistence type="inferred from homology"/>
<evidence type="ECO:0000256" key="3">
    <source>
        <dbReference type="ARBA" id="ARBA00004922"/>
    </source>
</evidence>
<evidence type="ECO:0000256" key="2">
    <source>
        <dbReference type="ARBA" id="ARBA00004115"/>
    </source>
</evidence>
<name>A0A8D8S1Z3_9HEMI</name>
<accession>A0A8D8S1Z3</accession>
<dbReference type="PANTHER" id="PTHR21049">
    <property type="entry name" value="RIBOPHORIN I"/>
    <property type="match status" value="1"/>
</dbReference>
<evidence type="ECO:0000256" key="7">
    <source>
        <dbReference type="ARBA" id="ARBA00022729"/>
    </source>
</evidence>
<evidence type="ECO:0000256" key="11">
    <source>
        <dbReference type="RuleBase" id="RU361143"/>
    </source>
</evidence>
<keyword evidence="12" id="KW-0808">Transferase</keyword>
<dbReference type="GO" id="GO:0018279">
    <property type="term" value="P:protein N-linked glycosylation via asparagine"/>
    <property type="evidence" value="ECO:0007669"/>
    <property type="project" value="TreeGrafter"/>
</dbReference>
<dbReference type="AlphaFoldDB" id="A0A8D8S1Z3"/>
<organism evidence="12">
    <name type="scientific">Cacopsylla melanoneura</name>
    <dbReference type="NCBI Taxonomy" id="428564"/>
    <lineage>
        <taxon>Eukaryota</taxon>
        <taxon>Metazoa</taxon>
        <taxon>Ecdysozoa</taxon>
        <taxon>Arthropoda</taxon>
        <taxon>Hexapoda</taxon>
        <taxon>Insecta</taxon>
        <taxon>Pterygota</taxon>
        <taxon>Neoptera</taxon>
        <taxon>Paraneoptera</taxon>
        <taxon>Hemiptera</taxon>
        <taxon>Sternorrhyncha</taxon>
        <taxon>Psylloidea</taxon>
        <taxon>Psyllidae</taxon>
        <taxon>Psyllinae</taxon>
        <taxon>Cacopsylla</taxon>
    </lineage>
</organism>
<comment type="subunit">
    <text evidence="11">Component of the oligosaccharyltransferase (OST) complex.</text>
</comment>
<evidence type="ECO:0000313" key="12">
    <source>
        <dbReference type="EMBL" id="CAG6661491.1"/>
    </source>
</evidence>
<keyword evidence="8 11" id="KW-0256">Endoplasmic reticulum</keyword>
<comment type="similarity">
    <text evidence="4 11">Belongs to the OST1 family.</text>
</comment>
<dbReference type="UniPathway" id="UPA00378"/>
<evidence type="ECO:0000256" key="4">
    <source>
        <dbReference type="ARBA" id="ARBA00008905"/>
    </source>
</evidence>
<evidence type="ECO:0000256" key="8">
    <source>
        <dbReference type="ARBA" id="ARBA00022824"/>
    </source>
</evidence>
<dbReference type="PANTHER" id="PTHR21049:SF0">
    <property type="entry name" value="DOLICHYL-DIPHOSPHOOLIGOSACCHARIDE--PROTEIN GLYCOSYLTRANSFERASE SUBUNIT 1"/>
    <property type="match status" value="1"/>
</dbReference>
<feature type="transmembrane region" description="Helical" evidence="11">
    <location>
        <begin position="438"/>
        <end position="457"/>
    </location>
</feature>
<evidence type="ECO:0000256" key="5">
    <source>
        <dbReference type="ARBA" id="ARBA00017611"/>
    </source>
</evidence>
<dbReference type="EMBL" id="HBUF01659036">
    <property type="protein sequence ID" value="CAG6788284.1"/>
    <property type="molecule type" value="Transcribed_RNA"/>
</dbReference>
<dbReference type="EMBL" id="HBUF01199791">
    <property type="protein sequence ID" value="CAG6661491.1"/>
    <property type="molecule type" value="Transcribed_RNA"/>
</dbReference>
<evidence type="ECO:0000256" key="9">
    <source>
        <dbReference type="ARBA" id="ARBA00022989"/>
    </source>
</evidence>
<keyword evidence="6 11" id="KW-0812">Transmembrane</keyword>
<dbReference type="GO" id="GO:0008250">
    <property type="term" value="C:oligosaccharyltransferase complex"/>
    <property type="evidence" value="ECO:0007669"/>
    <property type="project" value="UniProtKB-UniRule"/>
</dbReference>
<keyword evidence="9 11" id="KW-1133">Transmembrane helix</keyword>
<evidence type="ECO:0000256" key="1">
    <source>
        <dbReference type="ARBA" id="ARBA00002791"/>
    </source>
</evidence>